<feature type="region of interest" description="Disordered" evidence="6">
    <location>
        <begin position="25"/>
        <end position="49"/>
    </location>
</feature>
<name>A0ABP9PAV7_9ACTN</name>
<evidence type="ECO:0000256" key="4">
    <source>
        <dbReference type="ARBA" id="ARBA00022825"/>
    </source>
</evidence>
<evidence type="ECO:0000313" key="11">
    <source>
        <dbReference type="Proteomes" id="UP001500221"/>
    </source>
</evidence>
<evidence type="ECO:0000256" key="1">
    <source>
        <dbReference type="ARBA" id="ARBA00011073"/>
    </source>
</evidence>
<dbReference type="Pfam" id="PF02225">
    <property type="entry name" value="PA"/>
    <property type="match status" value="1"/>
</dbReference>
<dbReference type="PROSITE" id="PS00137">
    <property type="entry name" value="SUBTILASE_HIS"/>
    <property type="match status" value="1"/>
</dbReference>
<proteinExistence type="inferred from homology"/>
<feature type="active site" description="Charge relay system" evidence="5">
    <location>
        <position position="239"/>
    </location>
</feature>
<evidence type="ECO:0000256" key="5">
    <source>
        <dbReference type="PROSITE-ProRule" id="PRU01240"/>
    </source>
</evidence>
<evidence type="ECO:0000256" key="2">
    <source>
        <dbReference type="ARBA" id="ARBA00022670"/>
    </source>
</evidence>
<keyword evidence="4 5" id="KW-0720">Serine protease</keyword>
<dbReference type="InterPro" id="IPR003137">
    <property type="entry name" value="PA_domain"/>
</dbReference>
<keyword evidence="2 5" id="KW-0645">Protease</keyword>
<dbReference type="InterPro" id="IPR022398">
    <property type="entry name" value="Peptidase_S8_His-AS"/>
</dbReference>
<feature type="chain" id="PRO_5047437325" evidence="7">
    <location>
        <begin position="24"/>
        <end position="1244"/>
    </location>
</feature>
<evidence type="ECO:0000313" key="10">
    <source>
        <dbReference type="EMBL" id="GAA5143564.1"/>
    </source>
</evidence>
<feature type="domain" description="PA" evidence="9">
    <location>
        <begin position="813"/>
        <end position="882"/>
    </location>
</feature>
<evidence type="ECO:0000259" key="8">
    <source>
        <dbReference type="Pfam" id="PF00082"/>
    </source>
</evidence>
<keyword evidence="7" id="KW-0732">Signal</keyword>
<feature type="active site" description="Charge relay system" evidence="5">
    <location>
        <position position="443"/>
    </location>
</feature>
<dbReference type="EMBL" id="BAABKG010000001">
    <property type="protein sequence ID" value="GAA5143564.1"/>
    <property type="molecule type" value="Genomic_DNA"/>
</dbReference>
<keyword evidence="11" id="KW-1185">Reference proteome</keyword>
<dbReference type="SUPFAM" id="SSF52025">
    <property type="entry name" value="PA domain"/>
    <property type="match status" value="1"/>
</dbReference>
<evidence type="ECO:0000256" key="3">
    <source>
        <dbReference type="ARBA" id="ARBA00022801"/>
    </source>
</evidence>
<gene>
    <name evidence="10" type="ORF">GCM10023340_09250</name>
</gene>
<dbReference type="Pfam" id="PF00082">
    <property type="entry name" value="Peptidase_S8"/>
    <property type="match status" value="1"/>
</dbReference>
<dbReference type="InterPro" id="IPR046450">
    <property type="entry name" value="PA_dom_sf"/>
</dbReference>
<dbReference type="RefSeq" id="WP_345455004.1">
    <property type="nucleotide sequence ID" value="NZ_BAABKG010000001.1"/>
</dbReference>
<feature type="signal peptide" evidence="7">
    <location>
        <begin position="1"/>
        <end position="23"/>
    </location>
</feature>
<comment type="caution">
    <text evidence="10">The sequence shown here is derived from an EMBL/GenBank/DDBJ whole genome shotgun (WGS) entry which is preliminary data.</text>
</comment>
<dbReference type="InterPro" id="IPR013783">
    <property type="entry name" value="Ig-like_fold"/>
</dbReference>
<dbReference type="PRINTS" id="PR00723">
    <property type="entry name" value="SUBTILISIN"/>
</dbReference>
<dbReference type="Gene3D" id="3.50.30.30">
    <property type="match status" value="1"/>
</dbReference>
<dbReference type="Proteomes" id="UP001500221">
    <property type="component" value="Unassembled WGS sequence"/>
</dbReference>
<feature type="active site" description="Charge relay system" evidence="5">
    <location>
        <position position="272"/>
    </location>
</feature>
<accession>A0ABP9PAV7</accession>
<dbReference type="PROSITE" id="PS00138">
    <property type="entry name" value="SUBTILASE_SER"/>
    <property type="match status" value="1"/>
</dbReference>
<sequence>MFWSRLAAASGLAALGLSSLPVAGTSAEPGAADPRADRSAAADAVPRDDGRRTTVTLVTGDVVTVTEGAEPGGAPVVGIERAPGSTGGVQTYTVDGDLHVVPDAALPYLAQQRLDADLFDVTGLIEQGYDDASVDAVPLIARYAPGVRAARAPAPEHARRGAVLTSIRGAALRAPKAQTADFWADLTAGAGDRFTGRIARLDLDEKVEASLADSVAQVGAPEAWAAGLDGTGVTVAVLDTGADTSHPDLAGQVEVTRSFIPGEDATYDVDGHGTHVASTVAGSGAASDGLERGVAPGARLAIGKVLDNSGSGTASQIIEGMEWGAEVAPVVSMSLGTVEPSDGTDPMSQALDALSRSTGALFVVAAGNYGRTSGIGAPGAAETALTVGAVDGDDVRADFQDMGPRLGDAVVKPEIVAPGVDVLAARSSASFGEGRYVSLSGTSMATPHVAGAAAVLAQEHPEWDGAQLRDALVSTSLPLPGQIAYQVGAGRLDVPAAAFGDVVATASAELGYHAWPADDDQPVDRTVTYTNLGDADVVLQLDAEVTDAALEPAPEGLVTLSDDEVTVPAGGTATVTVTGDPTAGLPGRDYSGAVVASLDGEPVARTAVGLVKERERYDLDVRAVGRDGEPTGGYVSLYRFGDFSVSTLELDPETGTLPTQRLEPGVYNVTSWLPVDENDSGVALVGDPHLVIDDASRTLVLDARKARPVELRTARPSVDGVRRPSYFHEAGVSSDADTFSNAYDVPPSVERLYAQPTGPVPGPRYEFAMRWRRTAPLLTVRTGGRALPVLAMPSARRWDGTATLDAAALGDGEPADYTGRDVRGRAVLVQRNDRVSPDQQVETAARAGARLVVVVNDRPGRYLAWTGDTELPVLSVERRHGRPLVERLGRGDAVRLTLTGTEQPPYLYDLARAWPGRVPVDLAWAPRQGALATVTNRFVGTAGRLAIESRADCRDWHWPPCLQEFEPVHLGAKRVDYVSTQAGMRWYEDVVDPRGWEQRGAERTYRPGQQRTQSWFDPVVRPRTGAGFWGPHRSGRFFAVNVPFASAGTTGVTGAMTDASTVETRLYADGELVDVSPFQAVQTDVPPATGWQRYRFEMDARRPASWVTSPRSSTSWEFRAQTTPVDADLPLLQLDYGFTTDLAGALAGGRSQPVTLRAAHTAGVTGAGRVDRASLRVSFDDGTTWRRVALKQPGGGAGATAMSRSWTGAVRVPAGARFVTVRATAGDDAGNRVVQEVRRAVRVR</sequence>
<dbReference type="InterPro" id="IPR015500">
    <property type="entry name" value="Peptidase_S8_subtilisin-rel"/>
</dbReference>
<dbReference type="Gene3D" id="2.60.40.10">
    <property type="entry name" value="Immunoglobulins"/>
    <property type="match status" value="1"/>
</dbReference>
<dbReference type="PANTHER" id="PTHR43399">
    <property type="entry name" value="SUBTILISIN-RELATED"/>
    <property type="match status" value="1"/>
</dbReference>
<dbReference type="Gene3D" id="3.40.50.200">
    <property type="entry name" value="Peptidase S8/S53 domain"/>
    <property type="match status" value="1"/>
</dbReference>
<dbReference type="InterPro" id="IPR000209">
    <property type="entry name" value="Peptidase_S8/S53_dom"/>
</dbReference>
<dbReference type="InterPro" id="IPR023828">
    <property type="entry name" value="Peptidase_S8_Ser-AS"/>
</dbReference>
<protein>
    <submittedName>
        <fullName evidence="10">S8 family serine peptidase</fullName>
    </submittedName>
</protein>
<feature type="domain" description="Peptidase S8/S53" evidence="8">
    <location>
        <begin position="230"/>
        <end position="483"/>
    </location>
</feature>
<evidence type="ECO:0000259" key="9">
    <source>
        <dbReference type="Pfam" id="PF02225"/>
    </source>
</evidence>
<keyword evidence="3 5" id="KW-0378">Hydrolase</keyword>
<dbReference type="PANTHER" id="PTHR43399:SF4">
    <property type="entry name" value="CELL WALL-ASSOCIATED PROTEASE"/>
    <property type="match status" value="1"/>
</dbReference>
<evidence type="ECO:0000256" key="7">
    <source>
        <dbReference type="SAM" id="SignalP"/>
    </source>
</evidence>
<dbReference type="SUPFAM" id="SSF52743">
    <property type="entry name" value="Subtilisin-like"/>
    <property type="match status" value="1"/>
</dbReference>
<dbReference type="PROSITE" id="PS51892">
    <property type="entry name" value="SUBTILASE"/>
    <property type="match status" value="1"/>
</dbReference>
<dbReference type="InterPro" id="IPR036852">
    <property type="entry name" value="Peptidase_S8/S53_dom_sf"/>
</dbReference>
<feature type="compositionally biased region" description="Basic and acidic residues" evidence="6">
    <location>
        <begin position="34"/>
        <end position="49"/>
    </location>
</feature>
<evidence type="ECO:0000256" key="6">
    <source>
        <dbReference type="SAM" id="MobiDB-lite"/>
    </source>
</evidence>
<dbReference type="InterPro" id="IPR051048">
    <property type="entry name" value="Peptidase_S8/S53_subtilisin"/>
</dbReference>
<reference evidence="11" key="1">
    <citation type="journal article" date="2019" name="Int. J. Syst. Evol. Microbiol.">
        <title>The Global Catalogue of Microorganisms (GCM) 10K type strain sequencing project: providing services to taxonomists for standard genome sequencing and annotation.</title>
        <authorList>
            <consortium name="The Broad Institute Genomics Platform"/>
            <consortium name="The Broad Institute Genome Sequencing Center for Infectious Disease"/>
            <person name="Wu L."/>
            <person name="Ma J."/>
        </authorList>
    </citation>
    <scope>NUCLEOTIDE SEQUENCE [LARGE SCALE GENOMIC DNA]</scope>
    <source>
        <strain evidence="11">JCM 18459</strain>
    </source>
</reference>
<organism evidence="10 11">
    <name type="scientific">Nocardioides marinquilinus</name>
    <dbReference type="NCBI Taxonomy" id="1210400"/>
    <lineage>
        <taxon>Bacteria</taxon>
        <taxon>Bacillati</taxon>
        <taxon>Actinomycetota</taxon>
        <taxon>Actinomycetes</taxon>
        <taxon>Propionibacteriales</taxon>
        <taxon>Nocardioidaceae</taxon>
        <taxon>Nocardioides</taxon>
    </lineage>
</organism>
<comment type="similarity">
    <text evidence="1 5">Belongs to the peptidase S8 family.</text>
</comment>